<keyword evidence="4" id="KW-1185">Reference proteome</keyword>
<dbReference type="OrthoDB" id="9977870at2759"/>
<dbReference type="AlphaFoldDB" id="A0A6A6GHR6"/>
<evidence type="ECO:0000313" key="3">
    <source>
        <dbReference type="EMBL" id="KAF2225256.1"/>
    </source>
</evidence>
<evidence type="ECO:0000256" key="1">
    <source>
        <dbReference type="SAM" id="Coils"/>
    </source>
</evidence>
<feature type="coiled-coil region" evidence="1">
    <location>
        <begin position="483"/>
        <end position="510"/>
    </location>
</feature>
<protein>
    <recommendedName>
        <fullName evidence="5">RING-type domain-containing protein</fullName>
    </recommendedName>
</protein>
<gene>
    <name evidence="3" type="ORF">BDZ85DRAFT_90890</name>
</gene>
<feature type="coiled-coil region" evidence="1">
    <location>
        <begin position="370"/>
        <end position="419"/>
    </location>
</feature>
<feature type="compositionally biased region" description="Polar residues" evidence="2">
    <location>
        <begin position="86"/>
        <end position="116"/>
    </location>
</feature>
<feature type="compositionally biased region" description="Low complexity" evidence="2">
    <location>
        <begin position="117"/>
        <end position="137"/>
    </location>
</feature>
<reference evidence="4" key="1">
    <citation type="journal article" date="2020" name="Stud. Mycol.">
        <title>101 Dothideomycetes genomes: A test case for predicting lifestyles and emergence of pathogens.</title>
        <authorList>
            <person name="Haridas S."/>
            <person name="Albert R."/>
            <person name="Binder M."/>
            <person name="Bloem J."/>
            <person name="LaButti K."/>
            <person name="Salamov A."/>
            <person name="Andreopoulos B."/>
            <person name="Baker S."/>
            <person name="Barry K."/>
            <person name="Bills G."/>
            <person name="Bluhm B."/>
            <person name="Cannon C."/>
            <person name="Castanera R."/>
            <person name="Culley D."/>
            <person name="Daum C."/>
            <person name="Ezra D."/>
            <person name="Gonzalez J."/>
            <person name="Henrissat B."/>
            <person name="Kuo A."/>
            <person name="Liang C."/>
            <person name="Lipzen A."/>
            <person name="Lutzoni F."/>
            <person name="Magnuson J."/>
            <person name="Mondo S."/>
            <person name="Nolan M."/>
            <person name="Ohm R."/>
            <person name="Pangilinan J."/>
            <person name="Park H.-J."/>
            <person name="Ramirez L."/>
            <person name="Alfaro M."/>
            <person name="Sun H."/>
            <person name="Tritt A."/>
            <person name="Yoshinaga Y."/>
            <person name="Zwiers L.-H."/>
            <person name="Turgeon B."/>
            <person name="Goodwin S."/>
            <person name="Spatafora J."/>
            <person name="Crous P."/>
            <person name="Grigoriev I."/>
        </authorList>
    </citation>
    <scope>NUCLEOTIDE SEQUENCE [LARGE SCALE GENOMIC DNA]</scope>
    <source>
        <strain evidence="4">CECT 20119</strain>
    </source>
</reference>
<name>A0A6A6GHR6_9PEZI</name>
<dbReference type="Proteomes" id="UP000799538">
    <property type="component" value="Unassembled WGS sequence"/>
</dbReference>
<feature type="region of interest" description="Disordered" evidence="2">
    <location>
        <begin position="293"/>
        <end position="319"/>
    </location>
</feature>
<proteinExistence type="predicted"/>
<organism evidence="3 4">
    <name type="scientific">Elsinoe ampelina</name>
    <dbReference type="NCBI Taxonomy" id="302913"/>
    <lineage>
        <taxon>Eukaryota</taxon>
        <taxon>Fungi</taxon>
        <taxon>Dikarya</taxon>
        <taxon>Ascomycota</taxon>
        <taxon>Pezizomycotina</taxon>
        <taxon>Dothideomycetes</taxon>
        <taxon>Dothideomycetidae</taxon>
        <taxon>Myriangiales</taxon>
        <taxon>Elsinoaceae</taxon>
        <taxon>Elsinoe</taxon>
    </lineage>
</organism>
<feature type="region of interest" description="Disordered" evidence="2">
    <location>
        <begin position="581"/>
        <end position="640"/>
    </location>
</feature>
<accession>A0A6A6GHR6</accession>
<evidence type="ECO:0000256" key="2">
    <source>
        <dbReference type="SAM" id="MobiDB-lite"/>
    </source>
</evidence>
<keyword evidence="1" id="KW-0175">Coiled coil</keyword>
<evidence type="ECO:0000313" key="4">
    <source>
        <dbReference type="Proteomes" id="UP000799538"/>
    </source>
</evidence>
<feature type="region of interest" description="Disordered" evidence="2">
    <location>
        <begin position="54"/>
        <end position="214"/>
    </location>
</feature>
<feature type="compositionally biased region" description="Acidic residues" evidence="2">
    <location>
        <begin position="581"/>
        <end position="607"/>
    </location>
</feature>
<dbReference type="EMBL" id="ML992504">
    <property type="protein sequence ID" value="KAF2225256.1"/>
    <property type="molecule type" value="Genomic_DNA"/>
</dbReference>
<sequence length="640" mass="72365">MAALPKDSPAPPLRKFNSISDVADNIFMRRILRLTGSEKESTYDFKLTQEATELGLAVTPPPVPAPSTPQPHSRRPSVARDGRSVSIDSFASKSSRPTSDLSKSWDRTSTGFNSLQSYNRRGSATSSSSRSRDSVLSQPIPIAKQKQSRNSSVPPTATPRLGRQSPESPQPSSPHKHLIRGLTKLRLRRHDSDKTSRKYRDRQEQKVGSKTDKDRCRHCSQSLPQENLHRLSCGHTYCTDALYYLGELAATKEPKVQPKCCGQTIPKALLDLAQSRKARSLASTNPAWATSMHRQLSDQASRSSVTPEPIETVRESSESDEGLLSETLTIASINLAKALRIPEYALLRTKHTQQRNRLLRWDTQHRTELLSGSEQRRAAVVQEFDRLQEEMLDKQASTVATVEDMHVSAEADLREAQETERKNTQTALRHMEAYCRGESANGQPHGRTISDQDRLELAKAQRLRDNIDIRHESAINVLRGEQNHRMRLRLQRHDQEAAQLQRRRERELDRVQRDLNDELGEWTTEMQRKKAVLERWWDIETQICLKKYGASKDLVFDDPLTPLAWSREPGVETTFDNFADELESWDNDEDEDDEQPDEEAGKEEDKDETPTPEPTPGTNQSSTVESDPPHTDAGGEGEPV</sequence>
<feature type="compositionally biased region" description="Pro residues" evidence="2">
    <location>
        <begin position="59"/>
        <end position="69"/>
    </location>
</feature>
<evidence type="ECO:0008006" key="5">
    <source>
        <dbReference type="Google" id="ProtNLM"/>
    </source>
</evidence>
<feature type="compositionally biased region" description="Basic residues" evidence="2">
    <location>
        <begin position="174"/>
        <end position="189"/>
    </location>
</feature>
<feature type="compositionally biased region" description="Polar residues" evidence="2">
    <location>
        <begin position="293"/>
        <end position="306"/>
    </location>
</feature>
<feature type="compositionally biased region" description="Basic and acidic residues" evidence="2">
    <location>
        <begin position="190"/>
        <end position="214"/>
    </location>
</feature>